<gene>
    <name evidence="2" type="ORF">D5366_01960</name>
</gene>
<name>A0A4Y6V6H4_9PROT</name>
<feature type="domain" description="Hedgehog/Intein (Hint)" evidence="1">
    <location>
        <begin position="190"/>
        <end position="327"/>
    </location>
</feature>
<dbReference type="OrthoDB" id="7284755at2"/>
<dbReference type="Gene3D" id="2.170.16.10">
    <property type="entry name" value="Hedgehog/Intein (Hint) domain"/>
    <property type="match status" value="1"/>
</dbReference>
<dbReference type="RefSeq" id="WP_141492061.1">
    <property type="nucleotide sequence ID" value="NZ_CP032485.1"/>
</dbReference>
<evidence type="ECO:0000313" key="2">
    <source>
        <dbReference type="EMBL" id="QDH24230.1"/>
    </source>
</evidence>
<proteinExistence type="predicted"/>
<dbReference type="InterPro" id="IPR036844">
    <property type="entry name" value="Hint_dom_sf"/>
</dbReference>
<organism evidence="2 3">
    <name type="scientific">Neokomagataea tanensis</name>
    <dbReference type="NCBI Taxonomy" id="661191"/>
    <lineage>
        <taxon>Bacteria</taxon>
        <taxon>Pseudomonadati</taxon>
        <taxon>Pseudomonadota</taxon>
        <taxon>Alphaproteobacteria</taxon>
        <taxon>Acetobacterales</taxon>
        <taxon>Acetobacteraceae</taxon>
        <taxon>Neokomagataea</taxon>
    </lineage>
</organism>
<accession>A0A4Y6V6H4</accession>
<sequence length="530" mass="57180">MLTINSSQDISATDGIVWDLTVEGNGTSNPVDVNFIPSADSSASPAINVNNLTINGGAVVDISKNVGNIAIGTINLNGGTLIIDQSIMENNENLVINVGSSGGEILFSPTSNLNDTIPLNFTSGSPGNLVMGFVGAKSVTLQYDPSLDSTVLAADDGRYVAVNANPYNLPEDGGTQVFDNASADGVVLACFLAGALIATPKGEKTVESIKLGDEILALVEGEWVSRRVVRIKERVGSAQNGVPDDLSGYPVCILEGAFGPALPSQDLFVTAEHCFLLDGKFVPIRMLVNGTSVKYENIETYKYYHIETEEHSIISANGLKTESYLNTESRVSYYNAEDNIIKLKIQVNSWACNAAAPLDTTRNFVEPLYRAIQDRSKQARYEKQSLLSKEAGFASAMWLEVEGGEKIHATRRNDTHSVFLVPQGISRVYLCSEAARPCDVVGPYVDDRRSLGAFVRSLHIFNEYSAKRKEFHPSDIDADGWLERESTAGRWTNGRAAVDFGCEVARSPYVLSVDATFLGEVLVKPESAAA</sequence>
<dbReference type="KEGG" id="ntn:D5366_01960"/>
<dbReference type="Pfam" id="PF13403">
    <property type="entry name" value="Hint_2"/>
    <property type="match status" value="1"/>
</dbReference>
<reference evidence="2 3" key="1">
    <citation type="submission" date="2018-09" db="EMBL/GenBank/DDBJ databases">
        <title>The complete genome sequence of Neokomagataea tanensis NBRC 106556(T).</title>
        <authorList>
            <person name="Chua K.-O."/>
            <person name="See-Too W.-S."/>
            <person name="Hong K.-W."/>
            <person name="Yin W.-F."/>
            <person name="Chan K.-G."/>
        </authorList>
    </citation>
    <scope>NUCLEOTIDE SEQUENCE [LARGE SCALE GENOMIC DNA]</scope>
    <source>
        <strain evidence="3">AH13 \ NBRC 106556</strain>
    </source>
</reference>
<dbReference type="Proteomes" id="UP000317214">
    <property type="component" value="Chromosome"/>
</dbReference>
<dbReference type="EMBL" id="CP032485">
    <property type="protein sequence ID" value="QDH24230.1"/>
    <property type="molecule type" value="Genomic_DNA"/>
</dbReference>
<keyword evidence="3" id="KW-1185">Reference proteome</keyword>
<dbReference type="InterPro" id="IPR028992">
    <property type="entry name" value="Hedgehog/Intein_dom"/>
</dbReference>
<dbReference type="SUPFAM" id="SSF51294">
    <property type="entry name" value="Hedgehog/intein (Hint) domain"/>
    <property type="match status" value="1"/>
</dbReference>
<evidence type="ECO:0000259" key="1">
    <source>
        <dbReference type="Pfam" id="PF13403"/>
    </source>
</evidence>
<protein>
    <recommendedName>
        <fullName evidence="1">Hedgehog/Intein (Hint) domain-containing protein</fullName>
    </recommendedName>
</protein>
<dbReference type="AlphaFoldDB" id="A0A4Y6V6H4"/>
<evidence type="ECO:0000313" key="3">
    <source>
        <dbReference type="Proteomes" id="UP000317214"/>
    </source>
</evidence>